<gene>
    <name evidence="13" type="ORF">OEG84_11230</name>
</gene>
<keyword evidence="4" id="KW-0479">Metal-binding</keyword>
<dbReference type="EMBL" id="JAOVZR010000001">
    <property type="protein sequence ID" value="MCY0148265.1"/>
    <property type="molecule type" value="Genomic_DNA"/>
</dbReference>
<comment type="cofactor">
    <cofactor evidence="1">
        <name>Zn(2+)</name>
        <dbReference type="ChEBI" id="CHEBI:29105"/>
    </cofactor>
</comment>
<evidence type="ECO:0000313" key="14">
    <source>
        <dbReference type="Proteomes" id="UP001073227"/>
    </source>
</evidence>
<evidence type="ECO:0000256" key="6">
    <source>
        <dbReference type="ARBA" id="ARBA00022801"/>
    </source>
</evidence>
<protein>
    <recommendedName>
        <fullName evidence="11">Murein endopeptidase K</fullName>
    </recommendedName>
</protein>
<dbReference type="Pfam" id="PF05951">
    <property type="entry name" value="Peptidase_M15_2"/>
    <property type="match status" value="1"/>
</dbReference>
<organism evidence="13 14">
    <name type="scientific">Hoeflea algicola</name>
    <dbReference type="NCBI Taxonomy" id="2983763"/>
    <lineage>
        <taxon>Bacteria</taxon>
        <taxon>Pseudomonadati</taxon>
        <taxon>Pseudomonadota</taxon>
        <taxon>Alphaproteobacteria</taxon>
        <taxon>Hyphomicrobiales</taxon>
        <taxon>Rhizobiaceae</taxon>
        <taxon>Hoeflea</taxon>
    </lineage>
</organism>
<accession>A0ABT3Z907</accession>
<dbReference type="CDD" id="cd14844">
    <property type="entry name" value="Zn-DD-carboxypeptidase_like"/>
    <property type="match status" value="1"/>
</dbReference>
<keyword evidence="9" id="KW-0961">Cell wall biogenesis/degradation</keyword>
<dbReference type="PANTHER" id="PTHR37425">
    <property type="match status" value="1"/>
</dbReference>
<evidence type="ECO:0000256" key="5">
    <source>
        <dbReference type="ARBA" id="ARBA00022729"/>
    </source>
</evidence>
<dbReference type="RefSeq" id="WP_267653838.1">
    <property type="nucleotide sequence ID" value="NZ_JAOVZR010000001.1"/>
</dbReference>
<sequence>MTAGSPLARGLRGKFGGVLSTLLRLLLLALIAVSAGLATTLSASAETRSLKLYYIHTKEKAEIVFKRNGRYDQAGLNKLNRFLRDWRRNEPTKMDPRLFDLVWEVYHQANASGYINVVSAYRSPATNDMLRRTRGGQAKKSQHMVGKAMDFFIPGVKLSKLRGIAMKLQGGGVGYYPKSGSPFVHLDVASVRAWPRMSRQELVQLFPNGKTLHLPPDGKPLPGYQVALADYKKRGGAIVSSSSGGNNSSRSGGGLLAALFGGGDEDEEPEAIAAAPKPAPAPARTEVAALPGVPESAAVVTPPAPVVAALPSLPASAPIPMARPVLEQPTVVAALVPPAPVLPAQDEVNAFAAAANADVIAPPEAIVDYSKIRAPVPQLLAERAFKPEPAQPAAAVEIAALSQPDPIQARMLAAATLPVEKPQVALPAAKVPSTTDVPVPVPPVAVAPALAPASTTEIAALPSGEDFVPLPIRRPGDRPNDRVMAPAAIELASLAPVPGKRGGRPSPAHSVTTAKGDRPTAASAAEQPQRTAIRTEPKLTETIISSWALAQERVQTMPTSPGKARHFVAQQLRAAPTVVYANGFAPGGGELPHNQFTGSAVNFISVARFGN</sequence>
<evidence type="ECO:0000256" key="4">
    <source>
        <dbReference type="ARBA" id="ARBA00022723"/>
    </source>
</evidence>
<proteinExistence type="inferred from homology"/>
<comment type="pathway">
    <text evidence="2">Cell wall biogenesis; cell wall polysaccharide biosynthesis.</text>
</comment>
<dbReference type="SUPFAM" id="SSF55166">
    <property type="entry name" value="Hedgehog/DD-peptidase"/>
    <property type="match status" value="1"/>
</dbReference>
<keyword evidence="3" id="KW-0645">Protease</keyword>
<feature type="compositionally biased region" description="Low complexity" evidence="12">
    <location>
        <begin position="238"/>
        <end position="250"/>
    </location>
</feature>
<keyword evidence="14" id="KW-1185">Reference proteome</keyword>
<dbReference type="PANTHER" id="PTHR37425:SF1">
    <property type="entry name" value="OUTER MEMBRANE PROTEIN"/>
    <property type="match status" value="1"/>
</dbReference>
<evidence type="ECO:0000313" key="13">
    <source>
        <dbReference type="EMBL" id="MCY0148265.1"/>
    </source>
</evidence>
<keyword evidence="6" id="KW-0378">Hydrolase</keyword>
<dbReference type="Gene3D" id="3.30.1380.10">
    <property type="match status" value="1"/>
</dbReference>
<feature type="region of interest" description="Disordered" evidence="12">
    <location>
        <begin position="494"/>
        <end position="530"/>
    </location>
</feature>
<dbReference type="InterPro" id="IPR010275">
    <property type="entry name" value="MepK"/>
</dbReference>
<comment type="caution">
    <text evidence="13">The sequence shown here is derived from an EMBL/GenBank/DDBJ whole genome shotgun (WGS) entry which is preliminary data.</text>
</comment>
<keyword evidence="5" id="KW-0732">Signal</keyword>
<comment type="similarity">
    <text evidence="10">Belongs to the peptidase M15 family.</text>
</comment>
<reference evidence="13" key="1">
    <citation type="submission" date="2022-10" db="EMBL/GenBank/DDBJ databases">
        <title>Hoeflea sp. G2-23, isolated from marine algae.</title>
        <authorList>
            <person name="Kristyanto S."/>
            <person name="Kim J.M."/>
            <person name="Jeon C.O."/>
        </authorList>
    </citation>
    <scope>NUCLEOTIDE SEQUENCE</scope>
    <source>
        <strain evidence="13">G2-23</strain>
    </source>
</reference>
<evidence type="ECO:0000256" key="3">
    <source>
        <dbReference type="ARBA" id="ARBA00022670"/>
    </source>
</evidence>
<evidence type="ECO:0000256" key="2">
    <source>
        <dbReference type="ARBA" id="ARBA00004776"/>
    </source>
</evidence>
<evidence type="ECO:0000256" key="8">
    <source>
        <dbReference type="ARBA" id="ARBA00023049"/>
    </source>
</evidence>
<evidence type="ECO:0000256" key="7">
    <source>
        <dbReference type="ARBA" id="ARBA00022833"/>
    </source>
</evidence>
<evidence type="ECO:0000256" key="1">
    <source>
        <dbReference type="ARBA" id="ARBA00001947"/>
    </source>
</evidence>
<keyword evidence="8" id="KW-0482">Metalloprotease</keyword>
<name>A0ABT3Z907_9HYPH</name>
<evidence type="ECO:0000256" key="9">
    <source>
        <dbReference type="ARBA" id="ARBA00023316"/>
    </source>
</evidence>
<dbReference type="Proteomes" id="UP001073227">
    <property type="component" value="Unassembled WGS sequence"/>
</dbReference>
<evidence type="ECO:0000256" key="11">
    <source>
        <dbReference type="ARBA" id="ARBA00093666"/>
    </source>
</evidence>
<evidence type="ECO:0000256" key="12">
    <source>
        <dbReference type="SAM" id="MobiDB-lite"/>
    </source>
</evidence>
<feature type="region of interest" description="Disordered" evidence="12">
    <location>
        <begin position="238"/>
        <end position="280"/>
    </location>
</feature>
<keyword evidence="7" id="KW-0862">Zinc</keyword>
<dbReference type="InterPro" id="IPR009045">
    <property type="entry name" value="Zn_M74/Hedgehog-like"/>
</dbReference>
<evidence type="ECO:0000256" key="10">
    <source>
        <dbReference type="ARBA" id="ARBA00093448"/>
    </source>
</evidence>